<dbReference type="GO" id="GO:0003677">
    <property type="term" value="F:DNA binding"/>
    <property type="evidence" value="ECO:0007669"/>
    <property type="project" value="UniProtKB-KW"/>
</dbReference>
<dbReference type="PANTHER" id="PTHR43537:SF47">
    <property type="entry name" value="REGULATORY PROTEIN GNTR HTH"/>
    <property type="match status" value="1"/>
</dbReference>
<protein>
    <submittedName>
        <fullName evidence="5">HTH-type transcriptional repressor NanR</fullName>
    </submittedName>
</protein>
<dbReference type="SMART" id="SM00895">
    <property type="entry name" value="FCD"/>
    <property type="match status" value="1"/>
</dbReference>
<keyword evidence="6" id="KW-1185">Reference proteome</keyword>
<dbReference type="Gene3D" id="1.10.10.10">
    <property type="entry name" value="Winged helix-like DNA-binding domain superfamily/Winged helix DNA-binding domain"/>
    <property type="match status" value="1"/>
</dbReference>
<reference evidence="5" key="1">
    <citation type="submission" date="2021-04" db="EMBL/GenBank/DDBJ databases">
        <authorList>
            <person name="Rodrigo-Torres L."/>
            <person name="Arahal R. D."/>
            <person name="Lucena T."/>
        </authorList>
    </citation>
    <scope>NUCLEOTIDE SEQUENCE</scope>
    <source>
        <strain evidence="5">CECT 9275</strain>
    </source>
</reference>
<feature type="domain" description="HTH gntR-type" evidence="4">
    <location>
        <begin position="5"/>
        <end position="73"/>
    </location>
</feature>
<evidence type="ECO:0000256" key="2">
    <source>
        <dbReference type="ARBA" id="ARBA00023125"/>
    </source>
</evidence>
<dbReference type="CDD" id="cd07377">
    <property type="entry name" value="WHTH_GntR"/>
    <property type="match status" value="1"/>
</dbReference>
<dbReference type="PROSITE" id="PS50949">
    <property type="entry name" value="HTH_GNTR"/>
    <property type="match status" value="1"/>
</dbReference>
<dbReference type="PRINTS" id="PR00035">
    <property type="entry name" value="HTHGNTR"/>
</dbReference>
<dbReference type="SUPFAM" id="SSF48008">
    <property type="entry name" value="GntR ligand-binding domain-like"/>
    <property type="match status" value="1"/>
</dbReference>
<organism evidence="5 6">
    <name type="scientific">Dyadobacter helix</name>
    <dbReference type="NCBI Taxonomy" id="2822344"/>
    <lineage>
        <taxon>Bacteria</taxon>
        <taxon>Pseudomonadati</taxon>
        <taxon>Bacteroidota</taxon>
        <taxon>Cytophagia</taxon>
        <taxon>Cytophagales</taxon>
        <taxon>Spirosomataceae</taxon>
        <taxon>Dyadobacter</taxon>
    </lineage>
</organism>
<dbReference type="SUPFAM" id="SSF46785">
    <property type="entry name" value="Winged helix' DNA-binding domain"/>
    <property type="match status" value="1"/>
</dbReference>
<sequence>MIRRLSLADEVASRLRQKILDGEFSVGEKLPTEPELMKLFGVGRSTIREAIRNLSNIKLVRVQQGLGTFVEKSEIPSESLSDRLLRAKGIELNEVRQLIELKIAQNAAINRSEADLAKMKGYLEDRRIMAMANIPDKCIQADISFHLSIAEAAKSDILLDLYKTIASHLQSYFREIYFDTEGFITTQDWHESLWESIHDCDPQKAWEWAAKITGQPVSHLKI</sequence>
<evidence type="ECO:0000259" key="4">
    <source>
        <dbReference type="PROSITE" id="PS50949"/>
    </source>
</evidence>
<accession>A0A916JG82</accession>
<evidence type="ECO:0000256" key="1">
    <source>
        <dbReference type="ARBA" id="ARBA00023015"/>
    </source>
</evidence>
<keyword evidence="2" id="KW-0238">DNA-binding</keyword>
<dbReference type="InterPro" id="IPR008920">
    <property type="entry name" value="TF_FadR/GntR_C"/>
</dbReference>
<keyword evidence="3" id="KW-0804">Transcription</keyword>
<dbReference type="Proteomes" id="UP000680038">
    <property type="component" value="Unassembled WGS sequence"/>
</dbReference>
<dbReference type="Gene3D" id="1.20.120.530">
    <property type="entry name" value="GntR ligand-binding domain-like"/>
    <property type="match status" value="1"/>
</dbReference>
<comment type="caution">
    <text evidence="5">The sequence shown here is derived from an EMBL/GenBank/DDBJ whole genome shotgun (WGS) entry which is preliminary data.</text>
</comment>
<dbReference type="InterPro" id="IPR036390">
    <property type="entry name" value="WH_DNA-bd_sf"/>
</dbReference>
<gene>
    <name evidence="5" type="primary">nanR</name>
    <name evidence="5" type="ORF">DYBT9275_04575</name>
</gene>
<dbReference type="RefSeq" id="WP_215240937.1">
    <property type="nucleotide sequence ID" value="NZ_CAJRAF010000002.1"/>
</dbReference>
<dbReference type="AlphaFoldDB" id="A0A916JG82"/>
<dbReference type="Pfam" id="PF07729">
    <property type="entry name" value="FCD"/>
    <property type="match status" value="1"/>
</dbReference>
<dbReference type="InterPro" id="IPR036388">
    <property type="entry name" value="WH-like_DNA-bd_sf"/>
</dbReference>
<keyword evidence="1" id="KW-0805">Transcription regulation</keyword>
<dbReference type="InterPro" id="IPR011711">
    <property type="entry name" value="GntR_C"/>
</dbReference>
<dbReference type="InterPro" id="IPR000524">
    <property type="entry name" value="Tscrpt_reg_HTH_GntR"/>
</dbReference>
<dbReference type="SMART" id="SM00345">
    <property type="entry name" value="HTH_GNTR"/>
    <property type="match status" value="1"/>
</dbReference>
<proteinExistence type="predicted"/>
<evidence type="ECO:0000256" key="3">
    <source>
        <dbReference type="ARBA" id="ARBA00023163"/>
    </source>
</evidence>
<dbReference type="EMBL" id="CAJRAF010000002">
    <property type="protein sequence ID" value="CAG5009815.1"/>
    <property type="molecule type" value="Genomic_DNA"/>
</dbReference>
<evidence type="ECO:0000313" key="5">
    <source>
        <dbReference type="EMBL" id="CAG5009815.1"/>
    </source>
</evidence>
<dbReference type="GO" id="GO:0003700">
    <property type="term" value="F:DNA-binding transcription factor activity"/>
    <property type="evidence" value="ECO:0007669"/>
    <property type="project" value="InterPro"/>
</dbReference>
<dbReference type="PANTHER" id="PTHR43537">
    <property type="entry name" value="TRANSCRIPTIONAL REGULATOR, GNTR FAMILY"/>
    <property type="match status" value="1"/>
</dbReference>
<name>A0A916JG82_9BACT</name>
<dbReference type="Pfam" id="PF00392">
    <property type="entry name" value="GntR"/>
    <property type="match status" value="1"/>
</dbReference>
<evidence type="ECO:0000313" key="6">
    <source>
        <dbReference type="Proteomes" id="UP000680038"/>
    </source>
</evidence>